<gene>
    <name evidence="1" type="ORF">ADUPG1_004350</name>
</gene>
<evidence type="ECO:0000313" key="1">
    <source>
        <dbReference type="EMBL" id="GKT19834.1"/>
    </source>
</evidence>
<dbReference type="Proteomes" id="UP001057375">
    <property type="component" value="Unassembled WGS sequence"/>
</dbReference>
<keyword evidence="2" id="KW-1185">Reference proteome</keyword>
<reference evidence="1" key="1">
    <citation type="submission" date="2022-03" db="EMBL/GenBank/DDBJ databases">
        <title>Draft genome sequence of Aduncisulcus paluster, a free-living microaerophilic Fornicata.</title>
        <authorList>
            <person name="Yuyama I."/>
            <person name="Kume K."/>
            <person name="Tamura T."/>
            <person name="Inagaki Y."/>
            <person name="Hashimoto T."/>
        </authorList>
    </citation>
    <scope>NUCLEOTIDE SEQUENCE</scope>
    <source>
        <strain evidence="1">NY0171</strain>
    </source>
</reference>
<proteinExistence type="predicted"/>
<feature type="non-terminal residue" evidence="1">
    <location>
        <position position="1"/>
    </location>
</feature>
<protein>
    <submittedName>
        <fullName evidence="1">Efflux RND transporter periplasmic adaptor subunit</fullName>
    </submittedName>
</protein>
<sequence>VEVDFEISKGSFEFRGGLRTELDIKMPDPGGAGVVPKSALLKAYDDTFIAKSS</sequence>
<name>A0ABQ5JY60_9EUKA</name>
<accession>A0ABQ5JY60</accession>
<dbReference type="EMBL" id="BQXS01006413">
    <property type="protein sequence ID" value="GKT19834.1"/>
    <property type="molecule type" value="Genomic_DNA"/>
</dbReference>
<evidence type="ECO:0000313" key="2">
    <source>
        <dbReference type="Proteomes" id="UP001057375"/>
    </source>
</evidence>
<organism evidence="1 2">
    <name type="scientific">Aduncisulcus paluster</name>
    <dbReference type="NCBI Taxonomy" id="2918883"/>
    <lineage>
        <taxon>Eukaryota</taxon>
        <taxon>Metamonada</taxon>
        <taxon>Carpediemonas-like organisms</taxon>
        <taxon>Aduncisulcus</taxon>
    </lineage>
</organism>
<comment type="caution">
    <text evidence="1">The sequence shown here is derived from an EMBL/GenBank/DDBJ whole genome shotgun (WGS) entry which is preliminary data.</text>
</comment>